<dbReference type="InterPro" id="IPR006012">
    <property type="entry name" value="Syntaxin/epimorphin_CS"/>
</dbReference>
<dbReference type="InterPro" id="IPR045242">
    <property type="entry name" value="Syntaxin"/>
</dbReference>
<dbReference type="RefSeq" id="XP_024505618.1">
    <property type="nucleotide sequence ID" value="XM_024651997.1"/>
</dbReference>
<dbReference type="GO" id="GO:0006836">
    <property type="term" value="P:neurotransmitter transport"/>
    <property type="evidence" value="ECO:0007669"/>
    <property type="project" value="UniProtKB-KW"/>
</dbReference>
<keyword evidence="6" id="KW-0472">Membrane</keyword>
<dbReference type="GO" id="GO:0006906">
    <property type="term" value="P:vesicle fusion"/>
    <property type="evidence" value="ECO:0007669"/>
    <property type="project" value="TreeGrafter"/>
</dbReference>
<dbReference type="SUPFAM" id="SSF47661">
    <property type="entry name" value="t-snare proteins"/>
    <property type="match status" value="1"/>
</dbReference>
<dbReference type="PROSITE" id="PS00914">
    <property type="entry name" value="SYNTAXIN"/>
    <property type="match status" value="1"/>
</dbReference>
<feature type="transmembrane region" description="Helical" evidence="6">
    <location>
        <begin position="224"/>
        <end position="243"/>
    </location>
</feature>
<dbReference type="InterPro" id="IPR006011">
    <property type="entry name" value="Syntaxin_N"/>
</dbReference>
<dbReference type="WormBase" id="SRAE_2000108700">
    <property type="protein sequence ID" value="SRP02139"/>
    <property type="gene ID" value="WBGene00261288"/>
</dbReference>
<dbReference type="GO" id="GO:0048278">
    <property type="term" value="P:vesicle docking"/>
    <property type="evidence" value="ECO:0007669"/>
    <property type="project" value="TreeGrafter"/>
</dbReference>
<proteinExistence type="inferred from homology"/>
<evidence type="ECO:0000256" key="1">
    <source>
        <dbReference type="ARBA" id="ARBA00004211"/>
    </source>
</evidence>
<dbReference type="GO" id="GO:0031201">
    <property type="term" value="C:SNARE complex"/>
    <property type="evidence" value="ECO:0007669"/>
    <property type="project" value="TreeGrafter"/>
</dbReference>
<reference evidence="8" key="2">
    <citation type="submission" date="2014-09" db="EMBL/GenBank/DDBJ databases">
        <authorList>
            <person name="Aslett A.Martin."/>
        </authorList>
    </citation>
    <scope>NUCLEOTIDE SEQUENCE</scope>
    <source>
        <strain evidence="8">ED321 Heterogonic</strain>
    </source>
</reference>
<name>A0A090LE47_STRRB</name>
<dbReference type="InterPro" id="IPR010989">
    <property type="entry name" value="SNARE"/>
</dbReference>
<evidence type="ECO:0000313" key="8">
    <source>
        <dbReference type="EMBL" id="CEF66418.1"/>
    </source>
</evidence>
<comment type="similarity">
    <text evidence="2">Belongs to the syntaxin family.</text>
</comment>
<evidence type="ECO:0000313" key="9">
    <source>
        <dbReference type="Proteomes" id="UP000035682"/>
    </source>
</evidence>
<keyword evidence="4" id="KW-0532">Neurotransmitter transport</keyword>
<dbReference type="Pfam" id="PF14523">
    <property type="entry name" value="Syntaxin_2"/>
    <property type="match status" value="1"/>
</dbReference>
<dbReference type="GO" id="GO:0005484">
    <property type="term" value="F:SNAP receptor activity"/>
    <property type="evidence" value="ECO:0007669"/>
    <property type="project" value="InterPro"/>
</dbReference>
<dbReference type="InterPro" id="IPR000727">
    <property type="entry name" value="T_SNARE_dom"/>
</dbReference>
<dbReference type="Proteomes" id="UP000035682">
    <property type="component" value="Unplaced"/>
</dbReference>
<keyword evidence="5" id="KW-0175">Coiled coil</keyword>
<comment type="subcellular location">
    <subcellularLocation>
        <location evidence="1">Membrane</location>
        <topology evidence="1">Single-pass type IV membrane protein</topology>
    </subcellularLocation>
</comment>
<dbReference type="Pfam" id="PF05739">
    <property type="entry name" value="SNARE"/>
    <property type="match status" value="1"/>
</dbReference>
<dbReference type="Gene3D" id="1.20.5.110">
    <property type="match status" value="1"/>
</dbReference>
<keyword evidence="3" id="KW-0813">Transport</keyword>
<dbReference type="SMART" id="SM00397">
    <property type="entry name" value="t_SNARE"/>
    <property type="match status" value="1"/>
</dbReference>
<dbReference type="GO" id="GO:0000149">
    <property type="term" value="F:SNARE binding"/>
    <property type="evidence" value="ECO:0007669"/>
    <property type="project" value="TreeGrafter"/>
</dbReference>
<keyword evidence="6" id="KW-1133">Transmembrane helix</keyword>
<dbReference type="CTD" id="36378782"/>
<organism evidence="8">
    <name type="scientific">Strongyloides ratti</name>
    <name type="common">Parasitic roundworm</name>
    <dbReference type="NCBI Taxonomy" id="34506"/>
    <lineage>
        <taxon>Eukaryota</taxon>
        <taxon>Metazoa</taxon>
        <taxon>Ecdysozoa</taxon>
        <taxon>Nematoda</taxon>
        <taxon>Chromadorea</taxon>
        <taxon>Rhabditida</taxon>
        <taxon>Tylenchina</taxon>
        <taxon>Panagrolaimomorpha</taxon>
        <taxon>Strongyloidoidea</taxon>
        <taxon>Strongyloididae</taxon>
        <taxon>Strongyloides</taxon>
    </lineage>
</organism>
<keyword evidence="9" id="KW-1185">Reference proteome</keyword>
<accession>A0A090LE47</accession>
<evidence type="ECO:0000256" key="3">
    <source>
        <dbReference type="ARBA" id="ARBA00022448"/>
    </source>
</evidence>
<protein>
    <submittedName>
        <fullName evidence="8 10">LD23667p</fullName>
    </submittedName>
</protein>
<gene>
    <name evidence="8 10 11" type="ORF">SRAE_2000108700</name>
</gene>
<evidence type="ECO:0000313" key="10">
    <source>
        <dbReference type="WBParaSite" id="SRAE_2000108700.1"/>
    </source>
</evidence>
<evidence type="ECO:0000256" key="5">
    <source>
        <dbReference type="SAM" id="Coils"/>
    </source>
</evidence>
<reference evidence="9" key="1">
    <citation type="submission" date="2014-09" db="EMBL/GenBank/DDBJ databases">
        <authorList>
            <person name="Martin A.A."/>
        </authorList>
    </citation>
    <scope>NUCLEOTIDE SEQUENCE</scope>
    <source>
        <strain evidence="9">ED321</strain>
    </source>
</reference>
<feature type="domain" description="T-SNARE coiled-coil homology" evidence="7">
    <location>
        <begin position="150"/>
        <end position="212"/>
    </location>
</feature>
<dbReference type="STRING" id="34506.A0A090LE47"/>
<dbReference type="PROSITE" id="PS50192">
    <property type="entry name" value="T_SNARE"/>
    <property type="match status" value="1"/>
</dbReference>
<dbReference type="AlphaFoldDB" id="A0A090LE47"/>
<dbReference type="eggNOG" id="KOG0811">
    <property type="taxonomic scope" value="Eukaryota"/>
</dbReference>
<dbReference type="GO" id="GO:0006886">
    <property type="term" value="P:intracellular protein transport"/>
    <property type="evidence" value="ECO:0007669"/>
    <property type="project" value="InterPro"/>
</dbReference>
<sequence>MVGQDEFDELYHSINLNIKKIEYTAQLLNQAVEKIGTPADTTINEAEIHELIQKSNTLPKYTNNMMKNLVSLSNGNSILKQKREILMDSLMSALNLLQDAQRKAVVKEKSKINENQLNNFNQIDDNFSDSNPFASQQLSQEQIRQKQQEIEEVKQRHSAIRQLEVDISDVNQIFKDLAKLVHEQGDMVDSIEDNIDSAQIHVEQGSTNVQQALHYQQKARQKQLLLFVFFAVLIFIILLTLWFSK</sequence>
<evidence type="ECO:0000313" key="11">
    <source>
        <dbReference type="WormBase" id="SRAE_2000108700"/>
    </source>
</evidence>
<dbReference type="WBParaSite" id="SRAE_2000108700.1">
    <property type="protein sequence ID" value="SRAE_2000108700.1"/>
    <property type="gene ID" value="WBGene00261288"/>
</dbReference>
<dbReference type="GO" id="GO:0008021">
    <property type="term" value="C:synaptic vesicle"/>
    <property type="evidence" value="ECO:0007669"/>
    <property type="project" value="TreeGrafter"/>
</dbReference>
<evidence type="ECO:0000256" key="2">
    <source>
        <dbReference type="ARBA" id="ARBA00009063"/>
    </source>
</evidence>
<dbReference type="OrthoDB" id="364348at2759"/>
<feature type="coiled-coil region" evidence="5">
    <location>
        <begin position="136"/>
        <end position="163"/>
    </location>
</feature>
<evidence type="ECO:0000256" key="6">
    <source>
        <dbReference type="SAM" id="Phobius"/>
    </source>
</evidence>
<dbReference type="PANTHER" id="PTHR19957">
    <property type="entry name" value="SYNTAXIN"/>
    <property type="match status" value="1"/>
</dbReference>
<dbReference type="OMA" id="CIQQVAK"/>
<dbReference type="EMBL" id="LN609529">
    <property type="protein sequence ID" value="CEF66418.1"/>
    <property type="molecule type" value="Genomic_DNA"/>
</dbReference>
<evidence type="ECO:0000259" key="7">
    <source>
        <dbReference type="PROSITE" id="PS50192"/>
    </source>
</evidence>
<dbReference type="GeneID" id="36378782"/>
<dbReference type="PANTHER" id="PTHR19957:SF411">
    <property type="entry name" value="LD23667P"/>
    <property type="match status" value="1"/>
</dbReference>
<keyword evidence="6" id="KW-0812">Transmembrane</keyword>
<dbReference type="Gene3D" id="1.20.58.70">
    <property type="match status" value="1"/>
</dbReference>
<reference evidence="10" key="3">
    <citation type="submission" date="2020-12" db="UniProtKB">
        <authorList>
            <consortium name="WormBaseParasite"/>
        </authorList>
    </citation>
    <scope>IDENTIFICATION</scope>
</reference>
<evidence type="ECO:0000256" key="4">
    <source>
        <dbReference type="ARBA" id="ARBA00022775"/>
    </source>
</evidence>